<accession>A0AAU9JE20</accession>
<dbReference type="Gene3D" id="4.10.860.120">
    <property type="entry name" value="RNA polymerase II, clamp domain"/>
    <property type="match status" value="1"/>
</dbReference>
<protein>
    <recommendedName>
        <fullName evidence="14">DNA-directed RNA polymerase subunit</fullName>
        <ecNumber evidence="14">2.7.7.6</ecNumber>
    </recommendedName>
</protein>
<dbReference type="Pfam" id="PF04997">
    <property type="entry name" value="RNA_pol_Rpb1_1"/>
    <property type="match status" value="1"/>
</dbReference>
<keyword evidence="6 14" id="KW-0548">Nucleotidyltransferase</keyword>
<dbReference type="PANTHER" id="PTHR48446">
    <property type="entry name" value="DNA-DIRECTED RNA POLYMERASE SUBUNIT BETA' N-TERMINAL SECTION"/>
    <property type="match status" value="1"/>
</dbReference>
<keyword evidence="17" id="KW-1185">Reference proteome</keyword>
<dbReference type="Pfam" id="PF04998">
    <property type="entry name" value="RNA_pol_Rpb1_5"/>
    <property type="match status" value="1"/>
</dbReference>
<dbReference type="InterPro" id="IPR007080">
    <property type="entry name" value="RNA_pol_Rpb1_1"/>
</dbReference>
<keyword evidence="7" id="KW-0479">Metal-binding</keyword>
<dbReference type="InterPro" id="IPR000722">
    <property type="entry name" value="RNA_pol_asu"/>
</dbReference>
<dbReference type="Gene3D" id="3.30.1490.180">
    <property type="entry name" value="RNA polymerase ii"/>
    <property type="match status" value="1"/>
</dbReference>
<dbReference type="GO" id="GO:0000428">
    <property type="term" value="C:DNA-directed RNA polymerase complex"/>
    <property type="evidence" value="ECO:0007669"/>
    <property type="project" value="UniProtKB-KW"/>
</dbReference>
<dbReference type="Pfam" id="PF04983">
    <property type="entry name" value="RNA_pol_Rpb1_3"/>
    <property type="match status" value="1"/>
</dbReference>
<evidence type="ECO:0000256" key="3">
    <source>
        <dbReference type="ARBA" id="ARBA00011206"/>
    </source>
</evidence>
<proteinExistence type="inferred from homology"/>
<keyword evidence="9" id="KW-0460">Magnesium</keyword>
<reference evidence="16" key="1">
    <citation type="submission" date="2021-09" db="EMBL/GenBank/DDBJ databases">
        <authorList>
            <consortium name="AG Swart"/>
            <person name="Singh M."/>
            <person name="Singh A."/>
            <person name="Seah K."/>
            <person name="Emmerich C."/>
        </authorList>
    </citation>
    <scope>NUCLEOTIDE SEQUENCE</scope>
    <source>
        <strain evidence="16">ATCC30299</strain>
    </source>
</reference>
<dbReference type="InterPro" id="IPR007066">
    <property type="entry name" value="RNA_pol_Rpb1_3"/>
</dbReference>
<dbReference type="Gene3D" id="6.10.250.2940">
    <property type="match status" value="1"/>
</dbReference>
<keyword evidence="4 14" id="KW-0240">DNA-directed RNA polymerase</keyword>
<evidence type="ECO:0000256" key="9">
    <source>
        <dbReference type="ARBA" id="ARBA00022842"/>
    </source>
</evidence>
<dbReference type="Gene3D" id="1.10.150.390">
    <property type="match status" value="1"/>
</dbReference>
<evidence type="ECO:0000256" key="6">
    <source>
        <dbReference type="ARBA" id="ARBA00022695"/>
    </source>
</evidence>
<gene>
    <name evidence="16" type="ORF">BSTOLATCC_MIC31719</name>
</gene>
<dbReference type="SMART" id="SM00663">
    <property type="entry name" value="RPOLA_N"/>
    <property type="match status" value="1"/>
</dbReference>
<name>A0AAU9JE20_9CILI</name>
<keyword evidence="11" id="KW-0539">Nucleus</keyword>
<dbReference type="CDD" id="cd02736">
    <property type="entry name" value="RNAP_III_Rpc1_C"/>
    <property type="match status" value="1"/>
</dbReference>
<evidence type="ECO:0000256" key="4">
    <source>
        <dbReference type="ARBA" id="ARBA00022478"/>
    </source>
</evidence>
<dbReference type="GO" id="GO:0046872">
    <property type="term" value="F:metal ion binding"/>
    <property type="evidence" value="ECO:0007669"/>
    <property type="project" value="UniProtKB-KW"/>
</dbReference>
<dbReference type="Pfam" id="PF00623">
    <property type="entry name" value="RNA_pol_Rpb1_2"/>
    <property type="match status" value="1"/>
</dbReference>
<dbReference type="InterPro" id="IPR042102">
    <property type="entry name" value="RNA_pol_Rpb1_3_sf"/>
</dbReference>
<dbReference type="InterPro" id="IPR015700">
    <property type="entry name" value="RPC1"/>
</dbReference>
<dbReference type="CDD" id="cd02583">
    <property type="entry name" value="RNAP_III_RPC1_N"/>
    <property type="match status" value="1"/>
</dbReference>
<dbReference type="EC" id="2.7.7.6" evidence="14"/>
<dbReference type="InterPro" id="IPR006592">
    <property type="entry name" value="RNA_pol_N"/>
</dbReference>
<comment type="catalytic activity">
    <reaction evidence="12 14">
        <text>RNA(n) + a ribonucleoside 5'-triphosphate = RNA(n+1) + diphosphate</text>
        <dbReference type="Rhea" id="RHEA:21248"/>
        <dbReference type="Rhea" id="RHEA-COMP:14527"/>
        <dbReference type="Rhea" id="RHEA-COMP:17342"/>
        <dbReference type="ChEBI" id="CHEBI:33019"/>
        <dbReference type="ChEBI" id="CHEBI:61557"/>
        <dbReference type="ChEBI" id="CHEBI:140395"/>
        <dbReference type="EC" id="2.7.7.6"/>
    </reaction>
</comment>
<evidence type="ECO:0000313" key="17">
    <source>
        <dbReference type="Proteomes" id="UP001162131"/>
    </source>
</evidence>
<evidence type="ECO:0000256" key="10">
    <source>
        <dbReference type="ARBA" id="ARBA00023163"/>
    </source>
</evidence>
<evidence type="ECO:0000256" key="14">
    <source>
        <dbReference type="RuleBase" id="RU004279"/>
    </source>
</evidence>
<keyword evidence="5 14" id="KW-0808">Transferase</keyword>
<comment type="function">
    <text evidence="13">DNA-dependent RNA polymerase catalyzes the transcription of DNA into RNA using the four ribonucleoside triphosphates as substrates. Largest and catalytic core component of RNA polymerase III which synthesizes small RNAs, such as 5S rRNA and tRNAs. Forms the polymerase active center together with the second largest subunit. A single-stranded DNA template strand of the promoter is positioned within the central active site cleft of Pol III. A bridging helix emanates from RPC1 and crosses the cleft near the catalytic site and is thought to promote translocation of Pol III by acting as a ratchet that moves the RNA-DNA hybrid through the active site by switching from straight to bent conformations at each step of nucleotide addition.</text>
</comment>
<dbReference type="SUPFAM" id="SSF64484">
    <property type="entry name" value="beta and beta-prime subunits of DNA dependent RNA-polymerase"/>
    <property type="match status" value="1"/>
</dbReference>
<evidence type="ECO:0000256" key="11">
    <source>
        <dbReference type="ARBA" id="ARBA00023242"/>
    </source>
</evidence>
<evidence type="ECO:0000256" key="13">
    <source>
        <dbReference type="ARBA" id="ARBA00058108"/>
    </source>
</evidence>
<dbReference type="NCBIfam" id="NF006336">
    <property type="entry name" value="PRK08566.1"/>
    <property type="match status" value="1"/>
</dbReference>
<evidence type="ECO:0000256" key="7">
    <source>
        <dbReference type="ARBA" id="ARBA00022723"/>
    </source>
</evidence>
<dbReference type="FunFam" id="1.10.274.100:FF:000008">
    <property type="entry name" value="DNA-directed RNA polymerase subunit"/>
    <property type="match status" value="1"/>
</dbReference>
<evidence type="ECO:0000256" key="12">
    <source>
        <dbReference type="ARBA" id="ARBA00048552"/>
    </source>
</evidence>
<dbReference type="InterPro" id="IPR007081">
    <property type="entry name" value="RNA_pol_Rpb1_5"/>
</dbReference>
<comment type="subcellular location">
    <subcellularLocation>
        <location evidence="1">Nucleus</location>
    </subcellularLocation>
</comment>
<evidence type="ECO:0000256" key="5">
    <source>
        <dbReference type="ARBA" id="ARBA00022679"/>
    </source>
</evidence>
<dbReference type="PANTHER" id="PTHR48446:SF1">
    <property type="entry name" value="DNA-DIRECTED RNA POLYMERASE SUBUNIT BETA' N-TERMINAL SECTION"/>
    <property type="match status" value="1"/>
</dbReference>
<sequence length="1384" mass="156320">MALSKPLNLVKSSDACKHIESVQFGLPSCVETEKSSVVEIINKQLYTENHLAPYPYGPLDIHLGTSEKSQICETCKQKLIFCPGHCGYIKLHLPIFHIGYFRHTLTILQIICKKCSRLLVPSEDFLQKWLIVARTRKMDIIQRENVFKSIIKACKKQKLCLYCSEINGNVKKNGLKIIHEKYGDETQYIIDDLSYMISKHKEIKDQIASKVTFEINAVEALELFQKIHPDDVNLLGMNSEVSHPKDLIITHILVPPVCIRPSVQVSQGVTNEDDLTVKLQEIINLNSLIKSTLDEGKPLNKVIEEWEYLQAIFAQYINSEASGLPPSITMGKPIRALCQRLKGKHGRFRGNLSGKRVDFSGRTVISPDPNLSIEEVAVPELMAKVLTFPEKVLPYNIEYLRKLIMRGPFLHPGANSVQFMRNNEKILLQYGKKNELAAALQIGDIVERHLATGDYVLFNRQPSLHRISIMAHRVKVMKNRTLRFNECVCTPYNADFDGDEMNIHLPQTYEAQAEIKELMNVSGNILTPKSGEPIIAPTQDFLTCAFLLTQKNVFYDRSTFFKYISYFSDASQRIDIPKPTIWKPRELWTGKQLFSVLLKPNKSGKLINLEVKEKNYSSGGCMCPKDGWVVIRNSDLLCGNICKTTIGSGSKGGVVFTLVREYSPTEAAKFMRRMAKLSSRWTMERGITFGISDVTPSNELLSAKKSIIQAGVEECNHQIELWKIGKLQLKPGCNAEQTLESVSNGKLSQIRDKLGEILKNGLNIFNYPYVMAISGSKGSNINLSQMIACVGQQTVSGHRIPDGFWGRTLPHFSKGDRSPEAKGFVSNSFYSGMTPSEFYFHTMGGREGLIDTAVKTAETGYMQRRLMKSLEDMSIKYDYSVRTSTNEVAQFLYGDDGLEPMKMENDEKPINFSRYYEHIKATIKREKISLTPYEILNISNHEIKKRRELKIEGQEGFLNDITIFLEDTAKKIADTRQLVGLKRCDTQDQERNVEDNTEKSISNLINLSEFQLKTFIARCWEKYSKAQITPGEAVGAVAAQSIGEPGTQMTLKTFHFAGVASMNITLGVPRIKEIINAVKEISTPIISVKLLRENNNVVSARIVKGKLEKTLLGDIALYIKEVFTPRGCYLSIKIDTKTTDSLRLEIDAEKVKQAILHHGRLKLKDKHIIVMRSDKLRVNSYETTRDKMYFSLQELKTKLPHVMISGIPTIQRAVISADEENKNFNLIIEGYGLYEVMQTQGVDFRKCKTNHVMESEEILGIEAARNTIIGEIKYTLKEHGIYVDPRHIALVADVMTFKGQVLGITRFGVSKMRDSTLMLASFEKTADHLFDAAYRGSLDPIQGVSERIIMGKPVSLGTGICDLIYKPENPISRIPRKRKPLILG</sequence>
<comment type="caution">
    <text evidence="16">The sequence shown here is derived from an EMBL/GenBank/DDBJ whole genome shotgun (WGS) entry which is preliminary data.</text>
</comment>
<dbReference type="Gene3D" id="2.40.40.20">
    <property type="match status" value="1"/>
</dbReference>
<dbReference type="InterPro" id="IPR035697">
    <property type="entry name" value="RNAP_III_RPC1_N"/>
</dbReference>
<dbReference type="Pfam" id="PF05000">
    <property type="entry name" value="RNA_pol_Rpb1_4"/>
    <property type="match status" value="1"/>
</dbReference>
<evidence type="ECO:0000256" key="2">
    <source>
        <dbReference type="ARBA" id="ARBA00006460"/>
    </source>
</evidence>
<organism evidence="16 17">
    <name type="scientific">Blepharisma stoltei</name>
    <dbReference type="NCBI Taxonomy" id="1481888"/>
    <lineage>
        <taxon>Eukaryota</taxon>
        <taxon>Sar</taxon>
        <taxon>Alveolata</taxon>
        <taxon>Ciliophora</taxon>
        <taxon>Postciliodesmatophora</taxon>
        <taxon>Heterotrichea</taxon>
        <taxon>Heterotrichida</taxon>
        <taxon>Blepharismidae</taxon>
        <taxon>Blepharisma</taxon>
    </lineage>
</organism>
<dbReference type="GO" id="GO:0003677">
    <property type="term" value="F:DNA binding"/>
    <property type="evidence" value="ECO:0007669"/>
    <property type="project" value="InterPro"/>
</dbReference>
<dbReference type="InterPro" id="IPR035698">
    <property type="entry name" value="RNAP_III_Rpc1_C"/>
</dbReference>
<dbReference type="Proteomes" id="UP001162131">
    <property type="component" value="Unassembled WGS sequence"/>
</dbReference>
<dbReference type="GO" id="GO:0003899">
    <property type="term" value="F:DNA-directed RNA polymerase activity"/>
    <property type="evidence" value="ECO:0007669"/>
    <property type="project" value="UniProtKB-EC"/>
</dbReference>
<evidence type="ECO:0000313" key="16">
    <source>
        <dbReference type="EMBL" id="CAG9322593.1"/>
    </source>
</evidence>
<comment type="subunit">
    <text evidence="3">Component of the RNA polymerase III (Pol III) complex consisting of 17 subunits.</text>
</comment>
<dbReference type="Gene3D" id="1.10.132.30">
    <property type="match status" value="1"/>
</dbReference>
<dbReference type="InterPro" id="IPR007083">
    <property type="entry name" value="RNA_pol_Rpb1_4"/>
</dbReference>
<dbReference type="Gene3D" id="6.20.50.80">
    <property type="match status" value="1"/>
</dbReference>
<dbReference type="GO" id="GO:0006351">
    <property type="term" value="P:DNA-templated transcription"/>
    <property type="evidence" value="ECO:0007669"/>
    <property type="project" value="InterPro"/>
</dbReference>
<dbReference type="EMBL" id="CAJZBQ010000032">
    <property type="protein sequence ID" value="CAG9322593.1"/>
    <property type="molecule type" value="Genomic_DNA"/>
</dbReference>
<evidence type="ECO:0000256" key="1">
    <source>
        <dbReference type="ARBA" id="ARBA00004123"/>
    </source>
</evidence>
<feature type="domain" description="RNA polymerase N-terminal" evidence="15">
    <location>
        <begin position="245"/>
        <end position="549"/>
    </location>
</feature>
<dbReference type="InterPro" id="IPR044893">
    <property type="entry name" value="RNA_pol_Rpb1_clamp_domain"/>
</dbReference>
<dbReference type="GO" id="GO:0005634">
    <property type="term" value="C:nucleus"/>
    <property type="evidence" value="ECO:0007669"/>
    <property type="project" value="UniProtKB-SubCell"/>
</dbReference>
<comment type="similarity">
    <text evidence="2 14">Belongs to the RNA polymerase beta' chain family.</text>
</comment>
<evidence type="ECO:0000259" key="15">
    <source>
        <dbReference type="SMART" id="SM00663"/>
    </source>
</evidence>
<dbReference type="FunFam" id="2.40.40.20:FF:000019">
    <property type="entry name" value="DNA-directed RNA polymerase II subunit RPB1"/>
    <property type="match status" value="1"/>
</dbReference>
<keyword evidence="8" id="KW-0862">Zinc</keyword>
<dbReference type="FunFam" id="1.10.150.390:FF:000004">
    <property type="entry name" value="DNA-directed RNA polymerase subunit"/>
    <property type="match status" value="1"/>
</dbReference>
<evidence type="ECO:0000256" key="8">
    <source>
        <dbReference type="ARBA" id="ARBA00022833"/>
    </source>
</evidence>
<dbReference type="Gene3D" id="1.10.274.100">
    <property type="entry name" value="RNA polymerase Rpb1, domain 3"/>
    <property type="match status" value="1"/>
</dbReference>
<keyword evidence="10 14" id="KW-0804">Transcription</keyword>
<dbReference type="InterPro" id="IPR038120">
    <property type="entry name" value="Rpb1_funnel_sf"/>
</dbReference>